<dbReference type="AlphaFoldDB" id="A0A2S3UR16"/>
<dbReference type="GO" id="GO:0005886">
    <property type="term" value="C:plasma membrane"/>
    <property type="evidence" value="ECO:0007669"/>
    <property type="project" value="UniProtKB-SubCell"/>
</dbReference>
<dbReference type="NCBIfam" id="TIGR00360">
    <property type="entry name" value="ComEC_N-term"/>
    <property type="match status" value="1"/>
</dbReference>
<feature type="transmembrane region" description="Helical" evidence="7">
    <location>
        <begin position="450"/>
        <end position="470"/>
    </location>
</feature>
<dbReference type="Pfam" id="PF03772">
    <property type="entry name" value="Competence"/>
    <property type="match status" value="1"/>
</dbReference>
<reference evidence="10 11" key="1">
    <citation type="submission" date="2018-01" db="EMBL/GenBank/DDBJ databases">
        <title>Genomic Encyclopedia of Archaeal and Bacterial Type Strains, Phase II (KMG-II): from individual species to whole genera.</title>
        <authorList>
            <person name="Goeker M."/>
        </authorList>
    </citation>
    <scope>NUCLEOTIDE SEQUENCE [LARGE SCALE GENOMIC DNA]</scope>
    <source>
        <strain evidence="10 11">DSM 17023</strain>
    </source>
</reference>
<feature type="transmembrane region" description="Helical" evidence="7">
    <location>
        <begin position="543"/>
        <end position="559"/>
    </location>
</feature>
<feature type="transmembrane region" description="Helical" evidence="7">
    <location>
        <begin position="48"/>
        <end position="66"/>
    </location>
</feature>
<dbReference type="Pfam" id="PF13567">
    <property type="entry name" value="DUF4131"/>
    <property type="match status" value="1"/>
</dbReference>
<proteinExistence type="predicted"/>
<comment type="subcellular location">
    <subcellularLocation>
        <location evidence="1">Cell membrane</location>
        <topology evidence="1">Multi-pass membrane protein</topology>
    </subcellularLocation>
</comment>
<dbReference type="EMBL" id="PPCN01000007">
    <property type="protein sequence ID" value="POF30165.1"/>
    <property type="molecule type" value="Genomic_DNA"/>
</dbReference>
<feature type="transmembrane region" description="Helical" evidence="7">
    <location>
        <begin position="519"/>
        <end position="536"/>
    </location>
</feature>
<evidence type="ECO:0000259" key="9">
    <source>
        <dbReference type="Pfam" id="PF13567"/>
    </source>
</evidence>
<dbReference type="PANTHER" id="PTHR30619:SF1">
    <property type="entry name" value="RECOMBINATION PROTEIN 2"/>
    <property type="match status" value="1"/>
</dbReference>
<name>A0A2S3UR16_9HYPH</name>
<feature type="transmembrane region" description="Helical" evidence="7">
    <location>
        <begin position="372"/>
        <end position="392"/>
    </location>
</feature>
<feature type="transmembrane region" description="Helical" evidence="7">
    <location>
        <begin position="269"/>
        <end position="295"/>
    </location>
</feature>
<keyword evidence="11" id="KW-1185">Reference proteome</keyword>
<evidence type="ECO:0000256" key="6">
    <source>
        <dbReference type="SAM" id="MobiDB-lite"/>
    </source>
</evidence>
<evidence type="ECO:0000313" key="10">
    <source>
        <dbReference type="EMBL" id="POF30165.1"/>
    </source>
</evidence>
<evidence type="ECO:0000256" key="4">
    <source>
        <dbReference type="ARBA" id="ARBA00022989"/>
    </source>
</evidence>
<keyword evidence="5 7" id="KW-0472">Membrane</keyword>
<evidence type="ECO:0000256" key="3">
    <source>
        <dbReference type="ARBA" id="ARBA00022692"/>
    </source>
</evidence>
<keyword evidence="4 7" id="KW-1133">Transmembrane helix</keyword>
<feature type="region of interest" description="Disordered" evidence="6">
    <location>
        <begin position="697"/>
        <end position="717"/>
    </location>
</feature>
<dbReference type="RefSeq" id="WP_170107223.1">
    <property type="nucleotide sequence ID" value="NZ_PPCN01000007.1"/>
</dbReference>
<evidence type="ECO:0000256" key="2">
    <source>
        <dbReference type="ARBA" id="ARBA00022475"/>
    </source>
</evidence>
<gene>
    <name evidence="10" type="ORF">CLV41_107192</name>
</gene>
<keyword evidence="2" id="KW-1003">Cell membrane</keyword>
<sequence>MWAFLSGPTGPRTEADERGRDSHALLWWSFAFATGIAVYNFLPEEPHWPVLAILAALALALVVWSGRHGTLGKSAILTLALVCGLSVASTRTAFVDAPRLGETMTATLTGHVLESRTGLRGTRVLLGVETIDGRPRSEVTFPEKVRLRVPAGSPNGVGEGVSVRVRLFPPAGPVSPGGYDFSYRAFFSGIGATGFSYGPAVPFETGDPSLPLRAAAQIQSLRDGLTDRIKSALPDTPERALIIALLVGDRSGISQEQEDDLRAAGLAHILAISGLHMALFAGGAYGSVLLFLALFPSLALRWPTHKWAAVAALAAAVAYLLISGAAVATQRSFLMIALVFLGIFTGRRGLTLRSVALAGLFLLFLAPERLFFPGFQMSFAAVICLVAVYELWRNRSADWQSKQHRDEGHAGGRAGHILRFVGKWAVGLFVTALVAGLATGIIGAHHFGRIAPYGLLGNLLGMPVFSLLVMPMGVLALVLMPLGLGALPLHVMAFGLSILQKTAAFTANLGADAGAVGTLNGASALLLLSALFIVLLISGRRRLLAVVPFTAALVLIAFSRPPDIQISASGQVVAARDDAGLLRISKGRKTFQAELWFQREGISEREIESRTMKSPQRRCDRDGCVVLAHAGQRDKDAEESVSVPLAIALPKSPQALSMDCRYADLVVSDLIVPSGCRTRTVFDLRVRRQRGAISVWLSHPDPAGADPSTGRRSAEPEISRVEYTIPVSPRPWHRPGIVTRESVRRSLKRSGQ</sequence>
<evidence type="ECO:0000256" key="7">
    <source>
        <dbReference type="SAM" id="Phobius"/>
    </source>
</evidence>
<evidence type="ECO:0000256" key="5">
    <source>
        <dbReference type="ARBA" id="ARBA00023136"/>
    </source>
</evidence>
<evidence type="ECO:0000259" key="8">
    <source>
        <dbReference type="Pfam" id="PF03772"/>
    </source>
</evidence>
<protein>
    <submittedName>
        <fullName evidence="10">Competence protein ComEC</fullName>
    </submittedName>
</protein>
<feature type="transmembrane region" description="Helical" evidence="7">
    <location>
        <begin position="350"/>
        <end position="366"/>
    </location>
</feature>
<feature type="transmembrane region" description="Helical" evidence="7">
    <location>
        <begin position="307"/>
        <end position="329"/>
    </location>
</feature>
<feature type="domain" description="DUF4131" evidence="9">
    <location>
        <begin position="46"/>
        <end position="199"/>
    </location>
</feature>
<accession>A0A2S3UR16</accession>
<comment type="caution">
    <text evidence="10">The sequence shown here is derived from an EMBL/GenBank/DDBJ whole genome shotgun (WGS) entry which is preliminary data.</text>
</comment>
<dbReference type="InterPro" id="IPR025405">
    <property type="entry name" value="DUF4131"/>
</dbReference>
<dbReference type="Proteomes" id="UP000236959">
    <property type="component" value="Unassembled WGS sequence"/>
</dbReference>
<feature type="transmembrane region" description="Helical" evidence="7">
    <location>
        <begin position="25"/>
        <end position="42"/>
    </location>
</feature>
<feature type="domain" description="ComEC/Rec2-related protein" evidence="8">
    <location>
        <begin position="245"/>
        <end position="539"/>
    </location>
</feature>
<evidence type="ECO:0000313" key="11">
    <source>
        <dbReference type="Proteomes" id="UP000236959"/>
    </source>
</evidence>
<evidence type="ECO:0000256" key="1">
    <source>
        <dbReference type="ARBA" id="ARBA00004651"/>
    </source>
</evidence>
<dbReference type="InterPro" id="IPR052159">
    <property type="entry name" value="Competence_DNA_uptake"/>
</dbReference>
<feature type="transmembrane region" description="Helical" evidence="7">
    <location>
        <begin position="477"/>
        <end position="499"/>
    </location>
</feature>
<keyword evidence="3 7" id="KW-0812">Transmembrane</keyword>
<dbReference type="InterPro" id="IPR004477">
    <property type="entry name" value="ComEC_N"/>
</dbReference>
<dbReference type="PANTHER" id="PTHR30619">
    <property type="entry name" value="DNA INTERNALIZATION/COMPETENCE PROTEIN COMEC/REC2"/>
    <property type="match status" value="1"/>
</dbReference>
<organism evidence="10 11">
    <name type="scientific">Roseibium marinum</name>
    <dbReference type="NCBI Taxonomy" id="281252"/>
    <lineage>
        <taxon>Bacteria</taxon>
        <taxon>Pseudomonadati</taxon>
        <taxon>Pseudomonadota</taxon>
        <taxon>Alphaproteobacteria</taxon>
        <taxon>Hyphomicrobiales</taxon>
        <taxon>Stappiaceae</taxon>
        <taxon>Roseibium</taxon>
    </lineage>
</organism>
<feature type="transmembrane region" description="Helical" evidence="7">
    <location>
        <begin position="424"/>
        <end position="444"/>
    </location>
</feature>